<dbReference type="RefSeq" id="WP_309542255.1">
    <property type="nucleotide sequence ID" value="NZ_CP133659.1"/>
</dbReference>
<name>A0ABY9R552_9BACT</name>
<keyword evidence="5 7" id="KW-0472">Membrane</keyword>
<organism evidence="8 9">
    <name type="scientific">Nitratidesulfovibrio liaohensis</name>
    <dbReference type="NCBI Taxonomy" id="2604158"/>
    <lineage>
        <taxon>Bacteria</taxon>
        <taxon>Pseudomonadati</taxon>
        <taxon>Thermodesulfobacteriota</taxon>
        <taxon>Desulfovibrionia</taxon>
        <taxon>Desulfovibrionales</taxon>
        <taxon>Desulfovibrionaceae</taxon>
        <taxon>Nitratidesulfovibrio</taxon>
    </lineage>
</organism>
<keyword evidence="3 7" id="KW-0812">Transmembrane</keyword>
<accession>A0ABY9R552</accession>
<dbReference type="Pfam" id="PF03743">
    <property type="entry name" value="TrbI"/>
    <property type="match status" value="1"/>
</dbReference>
<evidence type="ECO:0000256" key="7">
    <source>
        <dbReference type="SAM" id="Phobius"/>
    </source>
</evidence>
<comment type="similarity">
    <text evidence="2">Belongs to the TrbI/VirB10 family.</text>
</comment>
<dbReference type="InterPro" id="IPR005498">
    <property type="entry name" value="T4SS_VirB10/TraB/TrbI"/>
</dbReference>
<evidence type="ECO:0000256" key="5">
    <source>
        <dbReference type="ARBA" id="ARBA00023136"/>
    </source>
</evidence>
<evidence type="ECO:0000256" key="3">
    <source>
        <dbReference type="ARBA" id="ARBA00022692"/>
    </source>
</evidence>
<keyword evidence="9" id="KW-1185">Reference proteome</keyword>
<dbReference type="Gene3D" id="2.40.128.260">
    <property type="entry name" value="Type IV secretion system, VirB10/TraB/TrbI"/>
    <property type="match status" value="1"/>
</dbReference>
<gene>
    <name evidence="8" type="ORF">KPS_000919</name>
</gene>
<evidence type="ECO:0000256" key="4">
    <source>
        <dbReference type="ARBA" id="ARBA00022989"/>
    </source>
</evidence>
<evidence type="ECO:0000256" key="6">
    <source>
        <dbReference type="SAM" id="MobiDB-lite"/>
    </source>
</evidence>
<sequence length="407" mass="43722">MSQTTDESPDGLETHPRPAVERFGKRAVYLAVIVVLALVAVLAFSIHDEKPEQRTEEQKAPEADVKVPALVDAPEGGLAVPVKRVPEPAAPVPSGAPAPKGRNSGYAEALRQDQERVRQYRMQQELQALQAPLSVGNVSAGARPVARPVAATMAQQAGRDRSAQVGATADTPSEHYDQTDRKDKEGFLNARSGAPDEWTLQHTRVPGALCEIKTGTVIPGIMLTGINSDLPGKLIAQVSQNVYDTATGNMLVIPQGSRLFGVYDSRVAVGQERVLIAWNRVIFPDGSSVSLDTMPGTDQSGYAGLTDEVNNHYMRIFGSAMVMSLITGGMSYAVDSMSGKSGSSQSDKPTMQDEMGTALATQLGQASLQLLQQSVNIKPTLEIRPGYRFNLVVVKDVIFDRPYVATR</sequence>
<comment type="subcellular location">
    <subcellularLocation>
        <location evidence="1">Membrane</location>
        <topology evidence="1">Single-pass membrane protein</topology>
    </subcellularLocation>
</comment>
<dbReference type="InterPro" id="IPR042217">
    <property type="entry name" value="T4SS_VirB10/TrbI"/>
</dbReference>
<proteinExistence type="inferred from homology"/>
<reference evidence="8" key="1">
    <citation type="submission" date="2023-09" db="EMBL/GenBank/DDBJ databases">
        <authorList>
            <consortium name="CW5 consortium"/>
            <person name="Lu C.-W."/>
        </authorList>
    </citation>
    <scope>NUCLEOTIDE SEQUENCE</scope>
    <source>
        <strain evidence="8">KPS</strain>
    </source>
</reference>
<feature type="region of interest" description="Disordered" evidence="6">
    <location>
        <begin position="152"/>
        <end position="195"/>
    </location>
</feature>
<feature type="transmembrane region" description="Helical" evidence="7">
    <location>
        <begin position="27"/>
        <end position="46"/>
    </location>
</feature>
<feature type="compositionally biased region" description="Basic and acidic residues" evidence="6">
    <location>
        <begin position="172"/>
        <end position="186"/>
    </location>
</feature>
<dbReference type="CDD" id="cd16429">
    <property type="entry name" value="VirB10"/>
    <property type="match status" value="1"/>
</dbReference>
<feature type="region of interest" description="Disordered" evidence="6">
    <location>
        <begin position="85"/>
        <end position="107"/>
    </location>
</feature>
<dbReference type="Proteomes" id="UP001180616">
    <property type="component" value="Chromosome"/>
</dbReference>
<evidence type="ECO:0000313" key="9">
    <source>
        <dbReference type="Proteomes" id="UP001180616"/>
    </source>
</evidence>
<dbReference type="EMBL" id="CP133659">
    <property type="protein sequence ID" value="WMW66352.1"/>
    <property type="molecule type" value="Genomic_DNA"/>
</dbReference>
<keyword evidence="4 7" id="KW-1133">Transmembrane helix</keyword>
<evidence type="ECO:0000256" key="2">
    <source>
        <dbReference type="ARBA" id="ARBA00010265"/>
    </source>
</evidence>
<evidence type="ECO:0000256" key="1">
    <source>
        <dbReference type="ARBA" id="ARBA00004167"/>
    </source>
</evidence>
<protein>
    <submittedName>
        <fullName evidence="8">Conjugal transfer protein TrbI</fullName>
    </submittedName>
</protein>
<evidence type="ECO:0000313" key="8">
    <source>
        <dbReference type="EMBL" id="WMW66352.1"/>
    </source>
</evidence>